<dbReference type="Proteomes" id="UP000887578">
    <property type="component" value="Unplaced"/>
</dbReference>
<dbReference type="AlphaFoldDB" id="A0A914QZX0"/>
<dbReference type="WBParaSite" id="PDA_v2.g9723.t1">
    <property type="protein sequence ID" value="PDA_v2.g9723.t1"/>
    <property type="gene ID" value="PDA_v2.g9723"/>
</dbReference>
<dbReference type="GO" id="GO:0030509">
    <property type="term" value="P:BMP signaling pathway"/>
    <property type="evidence" value="ECO:0007669"/>
    <property type="project" value="TreeGrafter"/>
</dbReference>
<dbReference type="SMART" id="SM00523">
    <property type="entry name" value="DWA"/>
    <property type="match status" value="1"/>
</dbReference>
<keyword evidence="3" id="KW-0804">Transcription</keyword>
<dbReference type="GO" id="GO:0071144">
    <property type="term" value="C:heteromeric SMAD protein complex"/>
    <property type="evidence" value="ECO:0007669"/>
    <property type="project" value="TreeGrafter"/>
</dbReference>
<organism evidence="6 7">
    <name type="scientific">Panagrolaimus davidi</name>
    <dbReference type="NCBI Taxonomy" id="227884"/>
    <lineage>
        <taxon>Eukaryota</taxon>
        <taxon>Metazoa</taxon>
        <taxon>Ecdysozoa</taxon>
        <taxon>Nematoda</taxon>
        <taxon>Chromadorea</taxon>
        <taxon>Rhabditida</taxon>
        <taxon>Tylenchina</taxon>
        <taxon>Panagrolaimomorpha</taxon>
        <taxon>Panagrolaimoidea</taxon>
        <taxon>Panagrolaimidae</taxon>
        <taxon>Panagrolaimus</taxon>
    </lineage>
</organism>
<dbReference type="InterPro" id="IPR013019">
    <property type="entry name" value="MAD_homology_MH1"/>
</dbReference>
<evidence type="ECO:0000259" key="5">
    <source>
        <dbReference type="PROSITE" id="PS51075"/>
    </source>
</evidence>
<dbReference type="InterPro" id="IPR036578">
    <property type="entry name" value="SMAD_MH1_sf"/>
</dbReference>
<dbReference type="GO" id="GO:0000981">
    <property type="term" value="F:DNA-binding transcription factor activity, RNA polymerase II-specific"/>
    <property type="evidence" value="ECO:0007669"/>
    <property type="project" value="TreeGrafter"/>
</dbReference>
<evidence type="ECO:0000256" key="2">
    <source>
        <dbReference type="ARBA" id="ARBA00023015"/>
    </source>
</evidence>
<dbReference type="PANTHER" id="PTHR13703">
    <property type="entry name" value="SMAD"/>
    <property type="match status" value="1"/>
</dbReference>
<dbReference type="GO" id="GO:0009653">
    <property type="term" value="P:anatomical structure morphogenesis"/>
    <property type="evidence" value="ECO:0007669"/>
    <property type="project" value="TreeGrafter"/>
</dbReference>
<feature type="domain" description="MH1" evidence="5">
    <location>
        <begin position="1"/>
        <end position="129"/>
    </location>
</feature>
<dbReference type="InterPro" id="IPR013790">
    <property type="entry name" value="Dwarfin"/>
</dbReference>
<keyword evidence="4" id="KW-0539">Nucleus</keyword>
<evidence type="ECO:0000256" key="3">
    <source>
        <dbReference type="ARBA" id="ARBA00023163"/>
    </source>
</evidence>
<protein>
    <submittedName>
        <fullName evidence="7">MH1 domain-containing protein</fullName>
    </submittedName>
</protein>
<dbReference type="Gene3D" id="3.90.520.10">
    <property type="entry name" value="SMAD MH1 domain"/>
    <property type="match status" value="1"/>
</dbReference>
<evidence type="ECO:0000313" key="6">
    <source>
        <dbReference type="Proteomes" id="UP000887578"/>
    </source>
</evidence>
<dbReference type="GO" id="GO:0070411">
    <property type="term" value="F:I-SMAD binding"/>
    <property type="evidence" value="ECO:0007669"/>
    <property type="project" value="TreeGrafter"/>
</dbReference>
<reference evidence="7" key="1">
    <citation type="submission" date="2022-11" db="UniProtKB">
        <authorList>
            <consortium name="WormBaseParasite"/>
        </authorList>
    </citation>
    <scope>IDENTIFICATION</scope>
</reference>
<evidence type="ECO:0000256" key="4">
    <source>
        <dbReference type="ARBA" id="ARBA00023242"/>
    </source>
</evidence>
<dbReference type="SUPFAM" id="SSF56366">
    <property type="entry name" value="SMAD MH1 domain"/>
    <property type="match status" value="1"/>
</dbReference>
<dbReference type="PANTHER" id="PTHR13703:SF61">
    <property type="entry name" value="PROTEIN MOTHERS AGAINST DPP"/>
    <property type="match status" value="1"/>
</dbReference>
<evidence type="ECO:0000256" key="1">
    <source>
        <dbReference type="ARBA" id="ARBA00004123"/>
    </source>
</evidence>
<keyword evidence="2" id="KW-0805">Transcription regulation</keyword>
<accession>A0A914QZX0</accession>
<dbReference type="PROSITE" id="PS51075">
    <property type="entry name" value="MH1"/>
    <property type="match status" value="1"/>
</dbReference>
<sequence>MKFFFIKNFLNIKCDEDEGWSKKAIETLTKKLQKHNKEALNLLDKVLANEGKDPSECVTIPRSIDGRLQIAHRKALPHVIYCRVYRWPDLQSHNELKAKTCCRYCFESGQKEVCINPYHYDRVDSANVLPPVLVPRYSEGPPPQLLLNQNLSVRNDLGMPSNIDATRDVYNNGNIYAAAANNRVCA</sequence>
<dbReference type="GO" id="GO:0030154">
    <property type="term" value="P:cell differentiation"/>
    <property type="evidence" value="ECO:0007669"/>
    <property type="project" value="TreeGrafter"/>
</dbReference>
<dbReference type="GO" id="GO:0060395">
    <property type="term" value="P:SMAD protein signal transduction"/>
    <property type="evidence" value="ECO:0007669"/>
    <property type="project" value="TreeGrafter"/>
</dbReference>
<evidence type="ECO:0000313" key="7">
    <source>
        <dbReference type="WBParaSite" id="PDA_v2.g9723.t1"/>
    </source>
</evidence>
<proteinExistence type="predicted"/>
<comment type="subcellular location">
    <subcellularLocation>
        <location evidence="1">Nucleus</location>
    </subcellularLocation>
</comment>
<dbReference type="Pfam" id="PF03165">
    <property type="entry name" value="MH1"/>
    <property type="match status" value="1"/>
</dbReference>
<name>A0A914QZX0_9BILA</name>
<dbReference type="InterPro" id="IPR003619">
    <property type="entry name" value="MAD_homology1_Dwarfin-type"/>
</dbReference>
<keyword evidence="6" id="KW-1185">Reference proteome</keyword>
<dbReference type="GO" id="GO:0051239">
    <property type="term" value="P:regulation of multicellular organismal process"/>
    <property type="evidence" value="ECO:0007669"/>
    <property type="project" value="UniProtKB-ARBA"/>
</dbReference>
<dbReference type="GO" id="GO:0000978">
    <property type="term" value="F:RNA polymerase II cis-regulatory region sequence-specific DNA binding"/>
    <property type="evidence" value="ECO:0007669"/>
    <property type="project" value="TreeGrafter"/>
</dbReference>